<dbReference type="InterPro" id="IPR046348">
    <property type="entry name" value="SIS_dom_sf"/>
</dbReference>
<dbReference type="EMBL" id="MHJU01000036">
    <property type="protein sequence ID" value="OGY72377.1"/>
    <property type="molecule type" value="Genomic_DNA"/>
</dbReference>
<dbReference type="InterPro" id="IPR019490">
    <property type="entry name" value="Glu6P/Mann6P_isomerase_C"/>
</dbReference>
<dbReference type="Proteomes" id="UP000178315">
    <property type="component" value="Unassembled WGS sequence"/>
</dbReference>
<comment type="caution">
    <text evidence="4">The sequence shown here is derived from an EMBL/GenBank/DDBJ whole genome shotgun (WGS) entry which is preliminary data.</text>
</comment>
<dbReference type="GO" id="GO:0004347">
    <property type="term" value="F:glucose-6-phosphate isomerase activity"/>
    <property type="evidence" value="ECO:0007669"/>
    <property type="project" value="InterPro"/>
</dbReference>
<dbReference type="GO" id="GO:1901135">
    <property type="term" value="P:carbohydrate derivative metabolic process"/>
    <property type="evidence" value="ECO:0007669"/>
    <property type="project" value="InterPro"/>
</dbReference>
<dbReference type="SUPFAM" id="SSF53697">
    <property type="entry name" value="SIS domain"/>
    <property type="match status" value="1"/>
</dbReference>
<dbReference type="PROSITE" id="PS51464">
    <property type="entry name" value="SIS"/>
    <property type="match status" value="1"/>
</dbReference>
<accession>A0A1G2A8H5</accession>
<evidence type="ECO:0000256" key="2">
    <source>
        <dbReference type="ARBA" id="ARBA00023235"/>
    </source>
</evidence>
<name>A0A1G2A8H5_9BACT</name>
<keyword evidence="2" id="KW-0413">Isomerase</keyword>
<dbReference type="GO" id="GO:0004476">
    <property type="term" value="F:mannose-6-phosphate isomerase activity"/>
    <property type="evidence" value="ECO:0007669"/>
    <property type="project" value="InterPro"/>
</dbReference>
<protein>
    <recommendedName>
        <fullName evidence="3">SIS domain-containing protein</fullName>
    </recommendedName>
</protein>
<evidence type="ECO:0000256" key="1">
    <source>
        <dbReference type="ARBA" id="ARBA00010523"/>
    </source>
</evidence>
<dbReference type="Pfam" id="PF10432">
    <property type="entry name" value="bact-PGI_C"/>
    <property type="match status" value="1"/>
</dbReference>
<proteinExistence type="inferred from homology"/>
<organism evidence="4 5">
    <name type="scientific">Candidatus Jacksonbacteria bacterium RIFCSPLOWO2_02_FULL_44_20</name>
    <dbReference type="NCBI Taxonomy" id="1798460"/>
    <lineage>
        <taxon>Bacteria</taxon>
        <taxon>Candidatus Jacksoniibacteriota</taxon>
    </lineage>
</organism>
<comment type="similarity">
    <text evidence="1">Belongs to the PGI/PMI family.</text>
</comment>
<dbReference type="GO" id="GO:0005975">
    <property type="term" value="P:carbohydrate metabolic process"/>
    <property type="evidence" value="ECO:0007669"/>
    <property type="project" value="InterPro"/>
</dbReference>
<evidence type="ECO:0000259" key="3">
    <source>
        <dbReference type="PROSITE" id="PS51464"/>
    </source>
</evidence>
<sequence length="320" mass="35969">MEQAIHDFAKQFEFSPEIINRENLKTADIFVLVGMGGSHLAGDILLARKPEFPITIWSNYGLPKIVSPERTLIIISSYSGDTEETLDAFETARKAGHNTIAISKGGELLRVARENKTPFIELPKSDIPPRSALGFSLLALIHALGEKKFEKELSLLQSSLFPDEFEKDGKKIADQLYGFVPVIYSYARNSGIAYNWKIKFNETGKIPAFSNIVPELNHNEMNGFDATSTTRSLCDAFSFIFIESADDDQRTQKRLRILKEMYTARGLSVISSPLGGKSFHHLFSSLLTADWAAFHTALLYKRDPLTVPMIREFKVRMKSL</sequence>
<dbReference type="InterPro" id="IPR001347">
    <property type="entry name" value="SIS_dom"/>
</dbReference>
<dbReference type="AlphaFoldDB" id="A0A1G2A8H5"/>
<gene>
    <name evidence="4" type="ORF">A3H61_03600</name>
</gene>
<dbReference type="CDD" id="cd05637">
    <property type="entry name" value="SIS_PGI_PMI_2"/>
    <property type="match status" value="1"/>
</dbReference>
<evidence type="ECO:0000313" key="5">
    <source>
        <dbReference type="Proteomes" id="UP000178315"/>
    </source>
</evidence>
<evidence type="ECO:0000313" key="4">
    <source>
        <dbReference type="EMBL" id="OGY72377.1"/>
    </source>
</evidence>
<feature type="domain" description="SIS" evidence="3">
    <location>
        <begin position="20"/>
        <end position="150"/>
    </location>
</feature>
<dbReference type="GO" id="GO:0097367">
    <property type="term" value="F:carbohydrate derivative binding"/>
    <property type="evidence" value="ECO:0007669"/>
    <property type="project" value="InterPro"/>
</dbReference>
<reference evidence="4 5" key="1">
    <citation type="journal article" date="2016" name="Nat. Commun.">
        <title>Thousands of microbial genomes shed light on interconnected biogeochemical processes in an aquifer system.</title>
        <authorList>
            <person name="Anantharaman K."/>
            <person name="Brown C.T."/>
            <person name="Hug L.A."/>
            <person name="Sharon I."/>
            <person name="Castelle C.J."/>
            <person name="Probst A.J."/>
            <person name="Thomas B.C."/>
            <person name="Singh A."/>
            <person name="Wilkins M.J."/>
            <person name="Karaoz U."/>
            <person name="Brodie E.L."/>
            <person name="Williams K.H."/>
            <person name="Hubbard S.S."/>
            <person name="Banfield J.F."/>
        </authorList>
    </citation>
    <scope>NUCLEOTIDE SEQUENCE [LARGE SCALE GENOMIC DNA]</scope>
</reference>
<dbReference type="Gene3D" id="3.40.50.10490">
    <property type="entry name" value="Glucose-6-phosphate isomerase like protein, domain 1"/>
    <property type="match status" value="2"/>
</dbReference>